<reference evidence="2 3" key="1">
    <citation type="submission" date="2015-01" db="EMBL/GenBank/DDBJ databases">
        <title>Characterization of Swiss Staphylococcus aureus strains involved in food poisoning.</title>
        <authorList>
            <person name="Crovadore J."/>
            <person name="Chablais R."/>
            <person name="Tonacini J."/>
            <person name="Schnyder B."/>
            <person name="Lefort F."/>
        </authorList>
    </citation>
    <scope>NUCLEOTIDE SEQUENCE [LARGE SCALE GENOMIC DNA]</scope>
    <source>
        <strain evidence="2 3">SA-120</strain>
    </source>
</reference>
<feature type="non-terminal residue" evidence="2">
    <location>
        <position position="140"/>
    </location>
</feature>
<gene>
    <name evidence="2" type="ORF">QU38_01165</name>
</gene>
<organism evidence="2 3">
    <name type="scientific">Staphylococcus aureus</name>
    <dbReference type="NCBI Taxonomy" id="1280"/>
    <lineage>
        <taxon>Bacteria</taxon>
        <taxon>Bacillati</taxon>
        <taxon>Bacillota</taxon>
        <taxon>Bacilli</taxon>
        <taxon>Bacillales</taxon>
        <taxon>Staphylococcaceae</taxon>
        <taxon>Staphylococcus</taxon>
    </lineage>
</organism>
<evidence type="ECO:0000313" key="3">
    <source>
        <dbReference type="Proteomes" id="UP000032274"/>
    </source>
</evidence>
<dbReference type="Gene3D" id="3.30.70.1440">
    <property type="entry name" value="Multidrug efflux transporter AcrB pore domain"/>
    <property type="match status" value="1"/>
</dbReference>
<dbReference type="AlphaFoldDB" id="A0AA40JR82"/>
<dbReference type="Proteomes" id="UP000032274">
    <property type="component" value="Unassembled WGS sequence"/>
</dbReference>
<feature type="non-terminal residue" evidence="2">
    <location>
        <position position="1"/>
    </location>
</feature>
<accession>A0AA40JR82</accession>
<dbReference type="EMBL" id="JXIG01000255">
    <property type="protein sequence ID" value="KIU01527.1"/>
    <property type="molecule type" value="Genomic_DNA"/>
</dbReference>
<sequence>GVGGGERLVAGGEEGGARRAAGVRGRGGEAGRVAGAAERGGPGREAVGAAEVAGGAGCALADRGGAVPVARTSVQRAAGAFRNFRDAQVFALVPAAIRGLGQSNGFTLELQNTSGMSRTDFVAARDRLLAAANADPDLQA</sequence>
<comment type="caution">
    <text evidence="2">The sequence shown here is derived from an EMBL/GenBank/DDBJ whole genome shotgun (WGS) entry which is preliminary data.</text>
</comment>
<evidence type="ECO:0000256" key="1">
    <source>
        <dbReference type="SAM" id="MobiDB-lite"/>
    </source>
</evidence>
<proteinExistence type="predicted"/>
<name>A0AA40JR82_STAAU</name>
<feature type="region of interest" description="Disordered" evidence="1">
    <location>
        <begin position="1"/>
        <end position="43"/>
    </location>
</feature>
<feature type="compositionally biased region" description="Low complexity" evidence="1">
    <location>
        <begin position="31"/>
        <end position="43"/>
    </location>
</feature>
<protein>
    <submittedName>
        <fullName evidence="2">Uncharacterized protein</fullName>
    </submittedName>
</protein>
<evidence type="ECO:0000313" key="2">
    <source>
        <dbReference type="EMBL" id="KIU01527.1"/>
    </source>
</evidence>